<name>A0ABR3F7N2_9AGAR</name>
<feature type="domain" description="GST N-terminal" evidence="1">
    <location>
        <begin position="12"/>
        <end position="103"/>
    </location>
</feature>
<dbReference type="Gene3D" id="1.20.1050.10">
    <property type="match status" value="1"/>
</dbReference>
<evidence type="ECO:0000259" key="1">
    <source>
        <dbReference type="PROSITE" id="PS50404"/>
    </source>
</evidence>
<dbReference type="PROSITE" id="PS50404">
    <property type="entry name" value="GST_NTER"/>
    <property type="match status" value="1"/>
</dbReference>
<dbReference type="Gene3D" id="3.40.30.10">
    <property type="entry name" value="Glutaredoxin"/>
    <property type="match status" value="1"/>
</dbReference>
<dbReference type="InterPro" id="IPR036282">
    <property type="entry name" value="Glutathione-S-Trfase_C_sf"/>
</dbReference>
<dbReference type="SUPFAM" id="SSF47616">
    <property type="entry name" value="GST C-terminal domain-like"/>
    <property type="match status" value="1"/>
</dbReference>
<dbReference type="SUPFAM" id="SSF52833">
    <property type="entry name" value="Thioredoxin-like"/>
    <property type="match status" value="1"/>
</dbReference>
<dbReference type="Pfam" id="PF13409">
    <property type="entry name" value="GST_N_2"/>
    <property type="match status" value="1"/>
</dbReference>
<gene>
    <name evidence="2" type="ORF">V5O48_010844</name>
</gene>
<dbReference type="PANTHER" id="PTHR42673:SF4">
    <property type="entry name" value="MALEYLACETOACETATE ISOMERASE"/>
    <property type="match status" value="1"/>
</dbReference>
<evidence type="ECO:0000313" key="2">
    <source>
        <dbReference type="EMBL" id="KAL0571112.1"/>
    </source>
</evidence>
<dbReference type="InterPro" id="IPR004045">
    <property type="entry name" value="Glutathione_S-Trfase_N"/>
</dbReference>
<reference evidence="2 3" key="1">
    <citation type="submission" date="2024-02" db="EMBL/GenBank/DDBJ databases">
        <title>A draft genome for the cacao thread blight pathogen Marasmius crinis-equi.</title>
        <authorList>
            <person name="Cohen S.P."/>
            <person name="Baruah I.K."/>
            <person name="Amoako-Attah I."/>
            <person name="Bukari Y."/>
            <person name="Meinhardt L.W."/>
            <person name="Bailey B.A."/>
        </authorList>
    </citation>
    <scope>NUCLEOTIDE SEQUENCE [LARGE SCALE GENOMIC DNA]</scope>
    <source>
        <strain evidence="2 3">GH-76</strain>
    </source>
</reference>
<dbReference type="EMBL" id="JBAHYK010000819">
    <property type="protein sequence ID" value="KAL0571112.1"/>
    <property type="molecule type" value="Genomic_DNA"/>
</dbReference>
<dbReference type="InterPro" id="IPR036249">
    <property type="entry name" value="Thioredoxin-like_sf"/>
</dbReference>
<organism evidence="2 3">
    <name type="scientific">Marasmius crinis-equi</name>
    <dbReference type="NCBI Taxonomy" id="585013"/>
    <lineage>
        <taxon>Eukaryota</taxon>
        <taxon>Fungi</taxon>
        <taxon>Dikarya</taxon>
        <taxon>Basidiomycota</taxon>
        <taxon>Agaricomycotina</taxon>
        <taxon>Agaricomycetes</taxon>
        <taxon>Agaricomycetidae</taxon>
        <taxon>Agaricales</taxon>
        <taxon>Marasmiineae</taxon>
        <taxon>Marasmiaceae</taxon>
        <taxon>Marasmius</taxon>
    </lineage>
</organism>
<comment type="caution">
    <text evidence="2">The sequence shown here is derived from an EMBL/GenBank/DDBJ whole genome shotgun (WGS) entry which is preliminary data.</text>
</comment>
<protein>
    <recommendedName>
        <fullName evidence="1">GST N-terminal domain-containing protein</fullName>
    </recommendedName>
</protein>
<evidence type="ECO:0000313" key="3">
    <source>
        <dbReference type="Proteomes" id="UP001465976"/>
    </source>
</evidence>
<dbReference type="Proteomes" id="UP001465976">
    <property type="component" value="Unassembled WGS sequence"/>
</dbReference>
<dbReference type="InterPro" id="IPR054416">
    <property type="entry name" value="GST_UstS-like_C"/>
</dbReference>
<keyword evidence="3" id="KW-1185">Reference proteome</keyword>
<proteinExistence type="predicted"/>
<dbReference type="Pfam" id="PF22041">
    <property type="entry name" value="GST_C_7"/>
    <property type="match status" value="1"/>
</dbReference>
<dbReference type="PANTHER" id="PTHR42673">
    <property type="entry name" value="MALEYLACETOACETATE ISOMERASE"/>
    <property type="match status" value="1"/>
</dbReference>
<accession>A0ABR3F7N2</accession>
<sequence>MSAPAEIHFYDIPSQLKVNAFSPNTWRIRYALNYKKVPYHTIWVEYPEIAPACKKIGAPPTGKKPDGSPAYTVPFIYDPNTDKAISDSINIIQYLENTYPSPPERSLIPPGTWPLQLAFIDAILKPTSLLPLFQFTIPRTATILNEASVTHFREARKARFGGRDLTEVDPKGEERVTEWKKVENGFGVINTWMKDQKGNFLMGDRLIFADLTLVVFVRWIRDVFGEDSEEWRSAKGWHSGRWERLINELEQYAKV</sequence>